<evidence type="ECO:0000313" key="7">
    <source>
        <dbReference type="Proteomes" id="UP000031656"/>
    </source>
</evidence>
<feature type="domain" description="HTH iclR-type" evidence="4">
    <location>
        <begin position="6"/>
        <end position="66"/>
    </location>
</feature>
<evidence type="ECO:0000259" key="4">
    <source>
        <dbReference type="PROSITE" id="PS51077"/>
    </source>
</evidence>
<organism evidence="6 7">
    <name type="scientific">Gluconobacter oxydans DSM 3504</name>
    <dbReference type="NCBI Taxonomy" id="1288313"/>
    <lineage>
        <taxon>Bacteria</taxon>
        <taxon>Pseudomonadati</taxon>
        <taxon>Pseudomonadota</taxon>
        <taxon>Alphaproteobacteria</taxon>
        <taxon>Acetobacterales</taxon>
        <taxon>Acetobacteraceae</taxon>
        <taxon>Gluconobacter</taxon>
    </lineage>
</organism>
<feature type="domain" description="IclR-ED" evidence="5">
    <location>
        <begin position="67"/>
        <end position="244"/>
    </location>
</feature>
<dbReference type="InterPro" id="IPR036388">
    <property type="entry name" value="WH-like_DNA-bd_sf"/>
</dbReference>
<dbReference type="GO" id="GO:0003677">
    <property type="term" value="F:DNA binding"/>
    <property type="evidence" value="ECO:0007669"/>
    <property type="project" value="UniProtKB-KW"/>
</dbReference>
<reference evidence="6 7" key="1">
    <citation type="journal article" date="2015" name="Appl. Microbiol. Biotechnol.">
        <title>The consequence of an additional NADH dehydrogenase paralog on the growth of Gluconobacter oxydans DSM3504.</title>
        <authorList>
            <person name="Kostner D."/>
            <person name="Luchterhand B."/>
            <person name="Junker A."/>
            <person name="Volland S."/>
            <person name="Daniel R."/>
            <person name="Buchs J."/>
            <person name="Liebl W."/>
            <person name="Ehrenreich A."/>
        </authorList>
    </citation>
    <scope>NUCLEOTIDE SEQUENCE [LARGE SCALE GENOMIC DNA]</scope>
    <source>
        <strain evidence="6">DSM 3504</strain>
    </source>
</reference>
<dbReference type="InterPro" id="IPR050707">
    <property type="entry name" value="HTH_MetabolicPath_Reg"/>
</dbReference>
<keyword evidence="3" id="KW-0804">Transcription</keyword>
<dbReference type="PROSITE" id="PS51078">
    <property type="entry name" value="ICLR_ED"/>
    <property type="match status" value="1"/>
</dbReference>
<dbReference type="InterPro" id="IPR036390">
    <property type="entry name" value="WH_DNA-bd_sf"/>
</dbReference>
<dbReference type="GeneID" id="56905675"/>
<dbReference type="Pfam" id="PF01614">
    <property type="entry name" value="IclR_C"/>
    <property type="match status" value="1"/>
</dbReference>
<dbReference type="AlphaFoldDB" id="A0A067Z5K9"/>
<keyword evidence="2" id="KW-0238">DNA-binding</keyword>
<dbReference type="GO" id="GO:0003700">
    <property type="term" value="F:DNA-binding transcription factor activity"/>
    <property type="evidence" value="ECO:0007669"/>
    <property type="project" value="TreeGrafter"/>
</dbReference>
<dbReference type="RefSeq" id="WP_052327517.1">
    <property type="nucleotide sequence ID" value="NZ_CP004373.1"/>
</dbReference>
<dbReference type="Pfam" id="PF09339">
    <property type="entry name" value="HTH_IclR"/>
    <property type="match status" value="1"/>
</dbReference>
<evidence type="ECO:0000259" key="5">
    <source>
        <dbReference type="PROSITE" id="PS51078"/>
    </source>
</evidence>
<dbReference type="Proteomes" id="UP000031656">
    <property type="component" value="Chromosome"/>
</dbReference>
<evidence type="ECO:0000256" key="1">
    <source>
        <dbReference type="ARBA" id="ARBA00023015"/>
    </source>
</evidence>
<dbReference type="HOGENOM" id="CLU_1118924_0_0_5"/>
<gene>
    <name evidence="6" type="ORF">GLS_c14540</name>
</gene>
<dbReference type="InterPro" id="IPR029016">
    <property type="entry name" value="GAF-like_dom_sf"/>
</dbReference>
<evidence type="ECO:0000256" key="3">
    <source>
        <dbReference type="ARBA" id="ARBA00023163"/>
    </source>
</evidence>
<dbReference type="PANTHER" id="PTHR30136:SF35">
    <property type="entry name" value="HTH-TYPE TRANSCRIPTIONAL REGULATOR RV1719"/>
    <property type="match status" value="1"/>
</dbReference>
<evidence type="ECO:0000256" key="2">
    <source>
        <dbReference type="ARBA" id="ARBA00023125"/>
    </source>
</evidence>
<dbReference type="SUPFAM" id="SSF55781">
    <property type="entry name" value="GAF domain-like"/>
    <property type="match status" value="1"/>
</dbReference>
<dbReference type="Gene3D" id="3.30.450.40">
    <property type="match status" value="1"/>
</dbReference>
<dbReference type="KEGG" id="goy:GLS_c14540"/>
<dbReference type="PROSITE" id="PS51077">
    <property type="entry name" value="HTH_ICLR"/>
    <property type="match status" value="1"/>
</dbReference>
<proteinExistence type="predicted"/>
<dbReference type="EMBL" id="CP004373">
    <property type="protein sequence ID" value="AHK71342.1"/>
    <property type="molecule type" value="Genomic_DNA"/>
</dbReference>
<keyword evidence="1" id="KW-0805">Transcription regulation</keyword>
<dbReference type="InterPro" id="IPR005471">
    <property type="entry name" value="Tscrpt_reg_IclR_N"/>
</dbReference>
<sequence length="248" mass="26512">MQGSGVGVLDKCMALMRCLSVSSGALTALELARQTGMDRGTVHRLLKAMVYWKQVETGDGTYRLGAGALLSASSYLTRLPLRRVALPYAIDLQNVISDRPAIVSVALPVGDQIVLIDRMWTATTPFNVIADLDDRFDMDACTSGRAVLATLSAASAEALLGEERYLAVAPRLEKIRKNGGYSFGHSEQRKGLSAMGYPVRHGDGPALGALVVAGLEMEADMRVSSSLAHHIQRACAGIAERLVISSPR</sequence>
<dbReference type="InterPro" id="IPR014757">
    <property type="entry name" value="Tscrpt_reg_IclR_C"/>
</dbReference>
<dbReference type="PANTHER" id="PTHR30136">
    <property type="entry name" value="HELIX-TURN-HELIX TRANSCRIPTIONAL REGULATOR, ICLR FAMILY"/>
    <property type="match status" value="1"/>
</dbReference>
<evidence type="ECO:0000313" key="6">
    <source>
        <dbReference type="EMBL" id="AHK71342.1"/>
    </source>
</evidence>
<dbReference type="GO" id="GO:0045892">
    <property type="term" value="P:negative regulation of DNA-templated transcription"/>
    <property type="evidence" value="ECO:0007669"/>
    <property type="project" value="TreeGrafter"/>
</dbReference>
<dbReference type="SUPFAM" id="SSF46785">
    <property type="entry name" value="Winged helix' DNA-binding domain"/>
    <property type="match status" value="1"/>
</dbReference>
<dbReference type="Gene3D" id="1.10.10.10">
    <property type="entry name" value="Winged helix-like DNA-binding domain superfamily/Winged helix DNA-binding domain"/>
    <property type="match status" value="1"/>
</dbReference>
<protein>
    <submittedName>
        <fullName evidence="6">IclR family transcriptional regulator</fullName>
    </submittedName>
</protein>
<accession>A0A067Z5K9</accession>
<dbReference type="SMART" id="SM00346">
    <property type="entry name" value="HTH_ICLR"/>
    <property type="match status" value="1"/>
</dbReference>
<name>A0A067Z5K9_GLUOY</name>